<evidence type="ECO:0000313" key="2">
    <source>
        <dbReference type="Proteomes" id="UP000095546"/>
    </source>
</evidence>
<dbReference type="EMBL" id="CYYU01000001">
    <property type="protein sequence ID" value="CUN40729.1"/>
    <property type="molecule type" value="Genomic_DNA"/>
</dbReference>
<dbReference type="eggNOG" id="ENOG5032Y8H">
    <property type="taxonomic scope" value="Bacteria"/>
</dbReference>
<proteinExistence type="predicted"/>
<organism evidence="1 2">
    <name type="scientific">Mitsuokella jalaludinii</name>
    <dbReference type="NCBI Taxonomy" id="187979"/>
    <lineage>
        <taxon>Bacteria</taxon>
        <taxon>Bacillati</taxon>
        <taxon>Bacillota</taxon>
        <taxon>Negativicutes</taxon>
        <taxon>Selenomonadales</taxon>
        <taxon>Selenomonadaceae</taxon>
        <taxon>Mitsuokella</taxon>
    </lineage>
</organism>
<dbReference type="AlphaFoldDB" id="A0A173WMA2"/>
<dbReference type="Proteomes" id="UP000095546">
    <property type="component" value="Unassembled WGS sequence"/>
</dbReference>
<dbReference type="RefSeq" id="WP_055160092.1">
    <property type="nucleotide sequence ID" value="NZ_CABIWZ010000001.1"/>
</dbReference>
<sequence length="75" mass="8444">MVLAESKLRVGVIYGDPANHEYVYMPGSELGVKDPVCVYEADGMREDIDMHEALRLIRVRSLKPARHPVWGESSC</sequence>
<reference evidence="1 2" key="1">
    <citation type="submission" date="2015-09" db="EMBL/GenBank/DDBJ databases">
        <authorList>
            <consortium name="Pathogen Informatics"/>
        </authorList>
    </citation>
    <scope>NUCLEOTIDE SEQUENCE [LARGE SCALE GENOMIC DNA]</scope>
    <source>
        <strain evidence="1 2">2789STDY5608828</strain>
    </source>
</reference>
<accession>A0A173WMA2</accession>
<evidence type="ECO:0000313" key="1">
    <source>
        <dbReference type="EMBL" id="CUN40729.1"/>
    </source>
</evidence>
<keyword evidence="2" id="KW-1185">Reference proteome</keyword>
<protein>
    <submittedName>
        <fullName evidence="1">Uncharacterized protein</fullName>
    </submittedName>
</protein>
<name>A0A173WMA2_9FIRM</name>
<gene>
    <name evidence="1" type="ORF">ERS852385_00334</name>
</gene>
<dbReference type="OrthoDB" id="1669310at2"/>